<evidence type="ECO:0000256" key="1">
    <source>
        <dbReference type="SAM" id="MobiDB-lite"/>
    </source>
</evidence>
<name>A0A2R6XCV7_MARPO</name>
<feature type="region of interest" description="Disordered" evidence="1">
    <location>
        <begin position="59"/>
        <end position="87"/>
    </location>
</feature>
<dbReference type="Proteomes" id="UP000244005">
    <property type="component" value="Unassembled WGS sequence"/>
</dbReference>
<feature type="compositionally biased region" description="Low complexity" evidence="1">
    <location>
        <begin position="1"/>
        <end position="16"/>
    </location>
</feature>
<dbReference type="AlphaFoldDB" id="A0A2R6XCV7"/>
<evidence type="ECO:0000313" key="3">
    <source>
        <dbReference type="Proteomes" id="UP000244005"/>
    </source>
</evidence>
<gene>
    <name evidence="2" type="ORF">MARPO_0022s0055</name>
</gene>
<protein>
    <submittedName>
        <fullName evidence="2">Uncharacterized protein</fullName>
    </submittedName>
</protein>
<organism evidence="2 3">
    <name type="scientific">Marchantia polymorpha</name>
    <name type="common">Common liverwort</name>
    <name type="synonym">Marchantia aquatica</name>
    <dbReference type="NCBI Taxonomy" id="3197"/>
    <lineage>
        <taxon>Eukaryota</taxon>
        <taxon>Viridiplantae</taxon>
        <taxon>Streptophyta</taxon>
        <taxon>Embryophyta</taxon>
        <taxon>Marchantiophyta</taxon>
        <taxon>Marchantiopsida</taxon>
        <taxon>Marchantiidae</taxon>
        <taxon>Marchantiales</taxon>
        <taxon>Marchantiaceae</taxon>
        <taxon>Marchantia</taxon>
    </lineage>
</organism>
<dbReference type="EMBL" id="KZ772694">
    <property type="protein sequence ID" value="PTQ43951.1"/>
    <property type="molecule type" value="Genomic_DNA"/>
</dbReference>
<sequence length="87" mass="9896">MQMSLVTSRSTSSTLSRWRESATERSLQQGALYVTDRKQNADVTFPRHGSVSMADVFNHPREERSEHCMPPQDSGTTSPFAPYMKHH</sequence>
<evidence type="ECO:0000313" key="2">
    <source>
        <dbReference type="EMBL" id="PTQ43951.1"/>
    </source>
</evidence>
<feature type="region of interest" description="Disordered" evidence="1">
    <location>
        <begin position="1"/>
        <end position="26"/>
    </location>
</feature>
<accession>A0A2R6XCV7</accession>
<reference evidence="3" key="1">
    <citation type="journal article" date="2017" name="Cell">
        <title>Insights into land plant evolution garnered from the Marchantia polymorpha genome.</title>
        <authorList>
            <person name="Bowman J.L."/>
            <person name="Kohchi T."/>
            <person name="Yamato K.T."/>
            <person name="Jenkins J."/>
            <person name="Shu S."/>
            <person name="Ishizaki K."/>
            <person name="Yamaoka S."/>
            <person name="Nishihama R."/>
            <person name="Nakamura Y."/>
            <person name="Berger F."/>
            <person name="Adam C."/>
            <person name="Aki S.S."/>
            <person name="Althoff F."/>
            <person name="Araki T."/>
            <person name="Arteaga-Vazquez M.A."/>
            <person name="Balasubrmanian S."/>
            <person name="Barry K."/>
            <person name="Bauer D."/>
            <person name="Boehm C.R."/>
            <person name="Briginshaw L."/>
            <person name="Caballero-Perez J."/>
            <person name="Catarino B."/>
            <person name="Chen F."/>
            <person name="Chiyoda S."/>
            <person name="Chovatia M."/>
            <person name="Davies K.M."/>
            <person name="Delmans M."/>
            <person name="Demura T."/>
            <person name="Dierschke T."/>
            <person name="Dolan L."/>
            <person name="Dorantes-Acosta A.E."/>
            <person name="Eklund D.M."/>
            <person name="Florent S.N."/>
            <person name="Flores-Sandoval E."/>
            <person name="Fujiyama A."/>
            <person name="Fukuzawa H."/>
            <person name="Galik B."/>
            <person name="Grimanelli D."/>
            <person name="Grimwood J."/>
            <person name="Grossniklaus U."/>
            <person name="Hamada T."/>
            <person name="Haseloff J."/>
            <person name="Hetherington A.J."/>
            <person name="Higo A."/>
            <person name="Hirakawa Y."/>
            <person name="Hundley H.N."/>
            <person name="Ikeda Y."/>
            <person name="Inoue K."/>
            <person name="Inoue S.I."/>
            <person name="Ishida S."/>
            <person name="Jia Q."/>
            <person name="Kakita M."/>
            <person name="Kanazawa T."/>
            <person name="Kawai Y."/>
            <person name="Kawashima T."/>
            <person name="Kennedy M."/>
            <person name="Kinose K."/>
            <person name="Kinoshita T."/>
            <person name="Kohara Y."/>
            <person name="Koide E."/>
            <person name="Komatsu K."/>
            <person name="Kopischke S."/>
            <person name="Kubo M."/>
            <person name="Kyozuka J."/>
            <person name="Lagercrantz U."/>
            <person name="Lin S.S."/>
            <person name="Lindquist E."/>
            <person name="Lipzen A.M."/>
            <person name="Lu C.W."/>
            <person name="De Luna E."/>
            <person name="Martienssen R.A."/>
            <person name="Minamino N."/>
            <person name="Mizutani M."/>
            <person name="Mizutani M."/>
            <person name="Mochizuki N."/>
            <person name="Monte I."/>
            <person name="Mosher R."/>
            <person name="Nagasaki H."/>
            <person name="Nakagami H."/>
            <person name="Naramoto S."/>
            <person name="Nishitani K."/>
            <person name="Ohtani M."/>
            <person name="Okamoto T."/>
            <person name="Okumura M."/>
            <person name="Phillips J."/>
            <person name="Pollak B."/>
            <person name="Reinders A."/>
            <person name="Rovekamp M."/>
            <person name="Sano R."/>
            <person name="Sawa S."/>
            <person name="Schmid M.W."/>
            <person name="Shirakawa M."/>
            <person name="Solano R."/>
            <person name="Spunde A."/>
            <person name="Suetsugu N."/>
            <person name="Sugano S."/>
            <person name="Sugiyama A."/>
            <person name="Sun R."/>
            <person name="Suzuki Y."/>
            <person name="Takenaka M."/>
            <person name="Takezawa D."/>
            <person name="Tomogane H."/>
            <person name="Tsuzuki M."/>
            <person name="Ueda T."/>
            <person name="Umeda M."/>
            <person name="Ward J.M."/>
            <person name="Watanabe Y."/>
            <person name="Yazaki K."/>
            <person name="Yokoyama R."/>
            <person name="Yoshitake Y."/>
            <person name="Yotsui I."/>
            <person name="Zachgo S."/>
            <person name="Schmutz J."/>
        </authorList>
    </citation>
    <scope>NUCLEOTIDE SEQUENCE [LARGE SCALE GENOMIC DNA]</scope>
    <source>
        <strain evidence="3">Tak-1</strain>
    </source>
</reference>
<proteinExistence type="predicted"/>
<keyword evidence="3" id="KW-1185">Reference proteome</keyword>